<evidence type="ECO:0000313" key="2">
    <source>
        <dbReference type="Proteomes" id="UP001165064"/>
    </source>
</evidence>
<evidence type="ECO:0000313" key="1">
    <source>
        <dbReference type="EMBL" id="GMF06121.1"/>
    </source>
</evidence>
<proteinExistence type="predicted"/>
<keyword evidence="2" id="KW-1185">Reference proteome</keyword>
<accession>A0ACB5UBC4</accession>
<protein>
    <submittedName>
        <fullName evidence="1">Unnamed protein product</fullName>
    </submittedName>
</protein>
<dbReference type="EMBL" id="BSXS01014884">
    <property type="protein sequence ID" value="GMF06121.1"/>
    <property type="molecule type" value="Genomic_DNA"/>
</dbReference>
<organism evidence="1 2">
    <name type="scientific">Ambrosiozyma monospora</name>
    <name type="common">Yeast</name>
    <name type="synonym">Endomycopsis monosporus</name>
    <dbReference type="NCBI Taxonomy" id="43982"/>
    <lineage>
        <taxon>Eukaryota</taxon>
        <taxon>Fungi</taxon>
        <taxon>Dikarya</taxon>
        <taxon>Ascomycota</taxon>
        <taxon>Saccharomycotina</taxon>
        <taxon>Pichiomycetes</taxon>
        <taxon>Pichiales</taxon>
        <taxon>Pichiaceae</taxon>
        <taxon>Ambrosiozyma</taxon>
    </lineage>
</organism>
<comment type="caution">
    <text evidence="1">The sequence shown here is derived from an EMBL/GenBank/DDBJ whole genome shotgun (WGS) entry which is preliminary data.</text>
</comment>
<dbReference type="Proteomes" id="UP001165064">
    <property type="component" value="Unassembled WGS sequence"/>
</dbReference>
<name>A0ACB5UBC4_AMBMO</name>
<sequence>MIKYNPGRVSSSWELYNNLSKGLSEGSDAKQLHLTVLDKLIYGDSIEVRDGREKIDLDRAVRIFQVCRTLQENTKFGEHSAFDELSEESIKKLVDDFLDLELTKVIGVLGLPLNGKLIVDVLSEREEAAAMSEKMPLKNSDYLHLLNALASNAGEEAHTFDDLLVSCLSPVANRIDYQDNE</sequence>
<gene>
    <name evidence="1" type="ORF">Amon02_001257000</name>
</gene>
<reference evidence="1" key="1">
    <citation type="submission" date="2023-04" db="EMBL/GenBank/DDBJ databases">
        <title>Ambrosiozyma monospora NBRC 10751.</title>
        <authorList>
            <person name="Ichikawa N."/>
            <person name="Sato H."/>
            <person name="Tonouchi N."/>
        </authorList>
    </citation>
    <scope>NUCLEOTIDE SEQUENCE</scope>
    <source>
        <strain evidence="1">NBRC 10751</strain>
    </source>
</reference>